<sequence length="323" mass="36574">MFHVIDLGPDGKVVASEGPERAAPPPPGTVRWIDLVEPDPAQLEHLRARFELHPLAIEDCATFGLQSKINDYDRYLFVVIHSFTADPTDALEIQVHEIHAFVSESYIITVHDNPLPSHEVVWARAAADKATLERGPSWILYKHIDAMVEATEPIVLRIRDELDDLEWTAIEQTGYAGTLDLQKVFRIKRTSVAMRRVMRPLRDTIGILHRRNDPRISPRTLLHLRDVSDHVARLADMIEETREVSVGVVANHQAFTAQKVNEIIRGLTIFSAIFLPLSFIVGFFGQNFDQLPFDSSVWLGLMLASLVLVPAGLTEWFRRNGWL</sequence>
<dbReference type="GO" id="GO:0015087">
    <property type="term" value="F:cobalt ion transmembrane transporter activity"/>
    <property type="evidence" value="ECO:0007669"/>
    <property type="project" value="TreeGrafter"/>
</dbReference>
<evidence type="ECO:0000256" key="2">
    <source>
        <dbReference type="ARBA" id="ARBA00009765"/>
    </source>
</evidence>
<evidence type="ECO:0000256" key="8">
    <source>
        <dbReference type="SAM" id="MobiDB-lite"/>
    </source>
</evidence>
<accession>A0AAJ1AKR1</accession>
<dbReference type="GO" id="GO:0000287">
    <property type="term" value="F:magnesium ion binding"/>
    <property type="evidence" value="ECO:0007669"/>
    <property type="project" value="TreeGrafter"/>
</dbReference>
<keyword evidence="3" id="KW-0813">Transport</keyword>
<evidence type="ECO:0000256" key="5">
    <source>
        <dbReference type="ARBA" id="ARBA00022692"/>
    </source>
</evidence>
<evidence type="ECO:0000313" key="10">
    <source>
        <dbReference type="EMBL" id="MBZ0161006.1"/>
    </source>
</evidence>
<dbReference type="GO" id="GO:0005886">
    <property type="term" value="C:plasma membrane"/>
    <property type="evidence" value="ECO:0007669"/>
    <property type="project" value="UniProtKB-SubCell"/>
</dbReference>
<evidence type="ECO:0000256" key="1">
    <source>
        <dbReference type="ARBA" id="ARBA00004651"/>
    </source>
</evidence>
<keyword evidence="4" id="KW-1003">Cell membrane</keyword>
<feature type="transmembrane region" description="Helical" evidence="9">
    <location>
        <begin position="297"/>
        <end position="317"/>
    </location>
</feature>
<keyword evidence="5 9" id="KW-0812">Transmembrane</keyword>
<comment type="subcellular location">
    <subcellularLocation>
        <location evidence="1">Cell membrane</location>
        <topology evidence="1">Multi-pass membrane protein</topology>
    </subcellularLocation>
</comment>
<dbReference type="InterPro" id="IPR002523">
    <property type="entry name" value="MgTranspt_CorA/ZnTranspt_ZntB"/>
</dbReference>
<evidence type="ECO:0000256" key="7">
    <source>
        <dbReference type="ARBA" id="ARBA00023136"/>
    </source>
</evidence>
<evidence type="ECO:0000256" key="6">
    <source>
        <dbReference type="ARBA" id="ARBA00022989"/>
    </source>
</evidence>
<keyword evidence="7 9" id="KW-0472">Membrane</keyword>
<dbReference type="EMBL" id="JAIOIU010000162">
    <property type="protein sequence ID" value="MBZ0161006.1"/>
    <property type="molecule type" value="Genomic_DNA"/>
</dbReference>
<evidence type="ECO:0000313" key="11">
    <source>
        <dbReference type="Proteomes" id="UP001197609"/>
    </source>
</evidence>
<organism evidence="10 11">
    <name type="scientific">Candidatus Methylomirabilis tolerans</name>
    <dbReference type="NCBI Taxonomy" id="3123416"/>
    <lineage>
        <taxon>Bacteria</taxon>
        <taxon>Candidatus Methylomirabilota</taxon>
        <taxon>Candidatus Methylomirabilia</taxon>
        <taxon>Candidatus Methylomirabilales</taxon>
        <taxon>Candidatus Methylomirabilaceae</taxon>
        <taxon>Candidatus Methylomirabilis</taxon>
    </lineage>
</organism>
<feature type="transmembrane region" description="Helical" evidence="9">
    <location>
        <begin position="263"/>
        <end position="285"/>
    </location>
</feature>
<evidence type="ECO:0000256" key="9">
    <source>
        <dbReference type="SAM" id="Phobius"/>
    </source>
</evidence>
<keyword evidence="6 9" id="KW-1133">Transmembrane helix</keyword>
<dbReference type="PANTHER" id="PTHR46494">
    <property type="entry name" value="CORA FAMILY METAL ION TRANSPORTER (EUROFUNG)"/>
    <property type="match status" value="1"/>
</dbReference>
<dbReference type="Proteomes" id="UP001197609">
    <property type="component" value="Unassembled WGS sequence"/>
</dbReference>
<evidence type="ECO:0000256" key="4">
    <source>
        <dbReference type="ARBA" id="ARBA00022475"/>
    </source>
</evidence>
<dbReference type="CDD" id="cd12822">
    <property type="entry name" value="TmCorA-like"/>
    <property type="match status" value="1"/>
</dbReference>
<dbReference type="Pfam" id="PF01544">
    <property type="entry name" value="CorA"/>
    <property type="match status" value="1"/>
</dbReference>
<dbReference type="Gene3D" id="1.20.58.340">
    <property type="entry name" value="Magnesium transport protein CorA, transmembrane region"/>
    <property type="match status" value="2"/>
</dbReference>
<comment type="caution">
    <text evidence="10">The sequence shown here is derived from an EMBL/GenBank/DDBJ whole genome shotgun (WGS) entry which is preliminary data.</text>
</comment>
<feature type="region of interest" description="Disordered" evidence="8">
    <location>
        <begin position="1"/>
        <end position="26"/>
    </location>
</feature>
<comment type="similarity">
    <text evidence="2">Belongs to the CorA metal ion transporter (MIT) (TC 1.A.35) family.</text>
</comment>
<dbReference type="AlphaFoldDB" id="A0AAJ1AKR1"/>
<dbReference type="GO" id="GO:0015095">
    <property type="term" value="F:magnesium ion transmembrane transporter activity"/>
    <property type="evidence" value="ECO:0007669"/>
    <property type="project" value="TreeGrafter"/>
</dbReference>
<name>A0AAJ1AKR1_9BACT</name>
<dbReference type="InterPro" id="IPR045863">
    <property type="entry name" value="CorA_TM1_TM2"/>
</dbReference>
<gene>
    <name evidence="10" type="ORF">K8G79_12890</name>
</gene>
<reference evidence="10 11" key="1">
    <citation type="journal article" date="2021" name="bioRxiv">
        <title>Unraveling nitrogen, sulfur and carbon metabolic pathways and microbial community transcriptional responses to substrate deprivation and toxicity stresses in a bioreactor mimicking anoxic brackish coastal sediment conditions.</title>
        <authorList>
            <person name="Martins P.D."/>
            <person name="Echeveste M.J."/>
            <person name="Arshad A."/>
            <person name="Kurth J."/>
            <person name="Ouboter H."/>
            <person name="Jetten M.S.M."/>
            <person name="Welte C.U."/>
        </authorList>
    </citation>
    <scope>NUCLEOTIDE SEQUENCE [LARGE SCALE GENOMIC DNA]</scope>
    <source>
        <strain evidence="10">MAG_38</strain>
    </source>
</reference>
<dbReference type="GO" id="GO:0050897">
    <property type="term" value="F:cobalt ion binding"/>
    <property type="evidence" value="ECO:0007669"/>
    <property type="project" value="TreeGrafter"/>
</dbReference>
<proteinExistence type="inferred from homology"/>
<evidence type="ECO:0000256" key="3">
    <source>
        <dbReference type="ARBA" id="ARBA00022448"/>
    </source>
</evidence>
<dbReference type="PANTHER" id="PTHR46494:SF1">
    <property type="entry name" value="CORA FAMILY METAL ION TRANSPORTER (EUROFUNG)"/>
    <property type="match status" value="1"/>
</dbReference>
<dbReference type="Gene3D" id="3.30.460.20">
    <property type="entry name" value="CorA soluble domain-like"/>
    <property type="match status" value="1"/>
</dbReference>
<dbReference type="SUPFAM" id="SSF143865">
    <property type="entry name" value="CorA soluble domain-like"/>
    <property type="match status" value="1"/>
</dbReference>
<dbReference type="InterPro" id="IPR045861">
    <property type="entry name" value="CorA_cytoplasmic_dom"/>
</dbReference>
<protein>
    <submittedName>
        <fullName evidence="10">Magnesium transporter CorA family protein</fullName>
    </submittedName>
</protein>
<dbReference type="SUPFAM" id="SSF144083">
    <property type="entry name" value="Magnesium transport protein CorA, transmembrane region"/>
    <property type="match status" value="1"/>
</dbReference>